<feature type="domain" description="ABC transporter" evidence="3">
    <location>
        <begin position="4"/>
        <end position="235"/>
    </location>
</feature>
<dbReference type="GO" id="GO:0005524">
    <property type="term" value="F:ATP binding"/>
    <property type="evidence" value="ECO:0007669"/>
    <property type="project" value="UniProtKB-KW"/>
</dbReference>
<protein>
    <submittedName>
        <fullName evidence="4">ABC transporter ATP-binding protein</fullName>
    </submittedName>
</protein>
<dbReference type="SMART" id="SM00382">
    <property type="entry name" value="AAA"/>
    <property type="match status" value="1"/>
</dbReference>
<proteinExistence type="predicted"/>
<dbReference type="PANTHER" id="PTHR43582:SF2">
    <property type="entry name" value="LINEARMYCIN RESISTANCE ATP-BINDING PROTEIN LNRL"/>
    <property type="match status" value="1"/>
</dbReference>
<evidence type="ECO:0000313" key="4">
    <source>
        <dbReference type="EMBL" id="QII82911.1"/>
    </source>
</evidence>
<evidence type="ECO:0000313" key="5">
    <source>
        <dbReference type="Proteomes" id="UP000501451"/>
    </source>
</evidence>
<dbReference type="KEGG" id="jar:G7057_10955"/>
<evidence type="ECO:0000256" key="1">
    <source>
        <dbReference type="ARBA" id="ARBA00022741"/>
    </source>
</evidence>
<dbReference type="PROSITE" id="PS00211">
    <property type="entry name" value="ABC_TRANSPORTER_1"/>
    <property type="match status" value="1"/>
</dbReference>
<dbReference type="EMBL" id="CP049740">
    <property type="protein sequence ID" value="QII82911.1"/>
    <property type="molecule type" value="Genomic_DNA"/>
</dbReference>
<dbReference type="Pfam" id="PF00005">
    <property type="entry name" value="ABC_tran"/>
    <property type="match status" value="1"/>
</dbReference>
<reference evidence="4 5" key="1">
    <citation type="journal article" date="2017" name="Int. J. Syst. Evol. Microbiol.">
        <title>Jeotgalibaca porci sp. nov. and Jeotgalibaca arthritidis sp. nov., isolated from pigs, and emended description of the genus Jeotgalibaca.</title>
        <authorList>
            <person name="Zamora L."/>
            <person name="Perez-Sancho M."/>
            <person name="Dominguez L."/>
            <person name="Fernandez-Garayzabal J.F."/>
            <person name="Vela A.I."/>
        </authorList>
    </citation>
    <scope>NUCLEOTIDE SEQUENCE [LARGE SCALE GENOMIC DNA]</scope>
    <source>
        <strain evidence="4 5">CECT 9157</strain>
    </source>
</reference>
<accession>A0A6G7KCH7</accession>
<dbReference type="SUPFAM" id="SSF52540">
    <property type="entry name" value="P-loop containing nucleoside triphosphate hydrolases"/>
    <property type="match status" value="1"/>
</dbReference>
<dbReference type="Gene3D" id="3.40.50.300">
    <property type="entry name" value="P-loop containing nucleotide triphosphate hydrolases"/>
    <property type="match status" value="1"/>
</dbReference>
<organism evidence="4 5">
    <name type="scientific">Jeotgalibaca arthritidis</name>
    <dbReference type="NCBI Taxonomy" id="1868794"/>
    <lineage>
        <taxon>Bacteria</taxon>
        <taxon>Bacillati</taxon>
        <taxon>Bacillota</taxon>
        <taxon>Bacilli</taxon>
        <taxon>Lactobacillales</taxon>
        <taxon>Carnobacteriaceae</taxon>
        <taxon>Jeotgalibaca</taxon>
    </lineage>
</organism>
<dbReference type="InterPro" id="IPR027417">
    <property type="entry name" value="P-loop_NTPase"/>
</dbReference>
<dbReference type="Proteomes" id="UP000501451">
    <property type="component" value="Chromosome"/>
</dbReference>
<keyword evidence="5" id="KW-1185">Reference proteome</keyword>
<gene>
    <name evidence="4" type="ORF">G7057_10955</name>
</gene>
<dbReference type="GO" id="GO:0016887">
    <property type="term" value="F:ATP hydrolysis activity"/>
    <property type="evidence" value="ECO:0007669"/>
    <property type="project" value="InterPro"/>
</dbReference>
<dbReference type="PROSITE" id="PS50893">
    <property type="entry name" value="ABC_TRANSPORTER_2"/>
    <property type="match status" value="1"/>
</dbReference>
<dbReference type="InterPro" id="IPR003593">
    <property type="entry name" value="AAA+_ATPase"/>
</dbReference>
<dbReference type="PANTHER" id="PTHR43582">
    <property type="entry name" value="LINEARMYCIN RESISTANCE ATP-BINDING PROTEIN LNRL"/>
    <property type="match status" value="1"/>
</dbReference>
<dbReference type="InterPro" id="IPR017871">
    <property type="entry name" value="ABC_transporter-like_CS"/>
</dbReference>
<keyword evidence="2 4" id="KW-0067">ATP-binding</keyword>
<evidence type="ECO:0000259" key="3">
    <source>
        <dbReference type="PROSITE" id="PS50893"/>
    </source>
</evidence>
<evidence type="ECO:0000256" key="2">
    <source>
        <dbReference type="ARBA" id="ARBA00022840"/>
    </source>
</evidence>
<dbReference type="AlphaFoldDB" id="A0A6G7KCH7"/>
<dbReference type="InterPro" id="IPR003439">
    <property type="entry name" value="ABC_transporter-like_ATP-bd"/>
</dbReference>
<name>A0A6G7KCH7_9LACT</name>
<dbReference type="RefSeq" id="WP_166163726.1">
    <property type="nucleotide sequence ID" value="NZ_CP049740.1"/>
</dbReference>
<keyword evidence="1" id="KW-0547">Nucleotide-binding</keyword>
<sequence>MSYVEIKHIYKNYSENQVLENVSFEIERGERFGLIGPNGAGKSTLIDMMTGLTPYNSGEIIIDGKKVPKDIVNIRKQIGLVPQEIALMQELNAPSNLEYFGGLYGLSGQTLKKRIEEALEIVGLADQDKKAVKHFSGGMQRRLNIAAGILHRPQFLILDEPTVGVDPQSRNKIFEFIKYMNEEYKTTVLYTSHYMEEVEALCERLFILDAGKQIGYGSQEEIKQLVQDHVKWLIELEQMPLELDEQLTQELNGVEQVIAKNNQLHLIVDPITFKTQQLMNFLTANHLELVTLQKEDLSLEEAFLQLTGKTLRD</sequence>